<evidence type="ECO:0000256" key="5">
    <source>
        <dbReference type="ARBA" id="ARBA00023136"/>
    </source>
</evidence>
<comment type="subcellular location">
    <subcellularLocation>
        <location evidence="1">Cell membrane</location>
        <topology evidence="1">Multi-pass membrane protein</topology>
    </subcellularLocation>
    <subcellularLocation>
        <location evidence="6">Membrane</location>
        <topology evidence="6">Multi-pass membrane protein</topology>
    </subcellularLocation>
</comment>
<evidence type="ECO:0000256" key="6">
    <source>
        <dbReference type="RuleBase" id="RU004057"/>
    </source>
</evidence>
<dbReference type="Proteomes" id="UP000464178">
    <property type="component" value="Chromosome"/>
</dbReference>
<comment type="similarity">
    <text evidence="6">Belongs to the exbB/tolQ family.</text>
</comment>
<keyword evidence="6" id="KW-0813">Transport</keyword>
<keyword evidence="4 7" id="KW-1133">Transmembrane helix</keyword>
<dbReference type="InterPro" id="IPR002898">
    <property type="entry name" value="MotA_ExbB_proton_chnl"/>
</dbReference>
<feature type="transmembrane region" description="Helical" evidence="7">
    <location>
        <begin position="90"/>
        <end position="111"/>
    </location>
</feature>
<proteinExistence type="inferred from homology"/>
<dbReference type="RefSeq" id="WP_162668996.1">
    <property type="nucleotide sequence ID" value="NZ_LR593886.1"/>
</dbReference>
<reference evidence="9 10" key="1">
    <citation type="submission" date="2019-05" db="EMBL/GenBank/DDBJ databases">
        <authorList>
            <consortium name="Science for Life Laboratories"/>
        </authorList>
    </citation>
    <scope>NUCLEOTIDE SEQUENCE [LARGE SCALE GENOMIC DNA]</scope>
    <source>
        <strain evidence="9">Soil9</strain>
    </source>
</reference>
<dbReference type="EMBL" id="LR593886">
    <property type="protein sequence ID" value="VTR94461.1"/>
    <property type="molecule type" value="Genomic_DNA"/>
</dbReference>
<sequence length="179" mass="19395">MRRFWIHQVLPAVFAAVPVLAAALVFVAVPADARRDYLARVETSPIDWIILGIGFTLFVAQTVLAWRAMRWQSADFDLKADRWLSHLCQAAEWFPLLGLIGTVAAILQTFSSITPGANPTPQDIIRKYAPAITATGGGLYMAFINILPVWVVAIGRDLIRSLAGIAPPPEPPGAPGAKL</sequence>
<dbReference type="GO" id="GO:0005886">
    <property type="term" value="C:plasma membrane"/>
    <property type="evidence" value="ECO:0007669"/>
    <property type="project" value="UniProtKB-SubCell"/>
</dbReference>
<feature type="transmembrane region" description="Helical" evidence="7">
    <location>
        <begin position="9"/>
        <end position="28"/>
    </location>
</feature>
<evidence type="ECO:0000256" key="1">
    <source>
        <dbReference type="ARBA" id="ARBA00004651"/>
    </source>
</evidence>
<dbReference type="AlphaFoldDB" id="A0A6P2CZP5"/>
<gene>
    <name evidence="9" type="ORF">SOIL9_32530</name>
</gene>
<evidence type="ECO:0000256" key="4">
    <source>
        <dbReference type="ARBA" id="ARBA00022989"/>
    </source>
</evidence>
<keyword evidence="5 7" id="KW-0472">Membrane</keyword>
<feature type="transmembrane region" description="Helical" evidence="7">
    <location>
        <begin position="131"/>
        <end position="153"/>
    </location>
</feature>
<dbReference type="KEGG" id="gms:SOIL9_32530"/>
<evidence type="ECO:0000259" key="8">
    <source>
        <dbReference type="Pfam" id="PF01618"/>
    </source>
</evidence>
<feature type="domain" description="MotA/TolQ/ExbB proton channel" evidence="8">
    <location>
        <begin position="69"/>
        <end position="149"/>
    </location>
</feature>
<evidence type="ECO:0000256" key="3">
    <source>
        <dbReference type="ARBA" id="ARBA00022692"/>
    </source>
</evidence>
<name>A0A6P2CZP5_9BACT</name>
<protein>
    <submittedName>
        <fullName evidence="9">Biopolymer transport protein:: MotA_ExbB</fullName>
    </submittedName>
</protein>
<feature type="transmembrane region" description="Helical" evidence="7">
    <location>
        <begin position="48"/>
        <end position="69"/>
    </location>
</feature>
<keyword evidence="10" id="KW-1185">Reference proteome</keyword>
<accession>A0A6P2CZP5</accession>
<dbReference type="Pfam" id="PF01618">
    <property type="entry name" value="MotA_ExbB"/>
    <property type="match status" value="1"/>
</dbReference>
<dbReference type="GO" id="GO:0015031">
    <property type="term" value="P:protein transport"/>
    <property type="evidence" value="ECO:0007669"/>
    <property type="project" value="UniProtKB-KW"/>
</dbReference>
<evidence type="ECO:0000256" key="7">
    <source>
        <dbReference type="SAM" id="Phobius"/>
    </source>
</evidence>
<keyword evidence="6" id="KW-0653">Protein transport</keyword>
<keyword evidence="3 7" id="KW-0812">Transmembrane</keyword>
<keyword evidence="2" id="KW-1003">Cell membrane</keyword>
<organism evidence="9 10">
    <name type="scientific">Gemmata massiliana</name>
    <dbReference type="NCBI Taxonomy" id="1210884"/>
    <lineage>
        <taxon>Bacteria</taxon>
        <taxon>Pseudomonadati</taxon>
        <taxon>Planctomycetota</taxon>
        <taxon>Planctomycetia</taxon>
        <taxon>Gemmatales</taxon>
        <taxon>Gemmataceae</taxon>
        <taxon>Gemmata</taxon>
    </lineage>
</organism>
<evidence type="ECO:0000313" key="10">
    <source>
        <dbReference type="Proteomes" id="UP000464178"/>
    </source>
</evidence>
<evidence type="ECO:0000256" key="2">
    <source>
        <dbReference type="ARBA" id="ARBA00022475"/>
    </source>
</evidence>
<evidence type="ECO:0000313" key="9">
    <source>
        <dbReference type="EMBL" id="VTR94461.1"/>
    </source>
</evidence>